<accession>A0A2P6NA24</accession>
<dbReference type="EMBL" id="MDYQ01000137">
    <property type="protein sequence ID" value="PRP80805.1"/>
    <property type="molecule type" value="Genomic_DNA"/>
</dbReference>
<dbReference type="Proteomes" id="UP000241769">
    <property type="component" value="Unassembled WGS sequence"/>
</dbReference>
<dbReference type="SUPFAM" id="SSF54637">
    <property type="entry name" value="Thioesterase/thiol ester dehydrase-isomerase"/>
    <property type="match status" value="1"/>
</dbReference>
<gene>
    <name evidence="1" type="ORF">PROFUN_11220</name>
</gene>
<sequence>MGMLRLTTMHVNRRTLTSFEVERQQLDGHQCNSKLQCCVVFSKEKMKQVLQQHKMSVIPQTFSLVKNILLNVLSRPLLSSTVIAFLALHWKSLPLAYHLRFAVLILRPKPDLLTEGTVHRDRLLLDDLDFNLHMNNSTYNKHGDFARVGLFLSSGLHQVIRKRGWWYANGGVYFSFRREIKPFSLWTIHSKLHSYDTKWLFFEHKYEVNGQVAAVGFSKFVVKTRDGKDVAPLDVLKALIYSDPSSSLSLTKMLERPPNWSGSQFGADLLNIEKSLNTKLE</sequence>
<proteinExistence type="predicted"/>
<dbReference type="Pfam" id="PF13279">
    <property type="entry name" value="4HBT_2"/>
    <property type="match status" value="1"/>
</dbReference>
<reference evidence="1 2" key="1">
    <citation type="journal article" date="2018" name="Genome Biol. Evol.">
        <title>Multiple Roots of Fruiting Body Formation in Amoebozoa.</title>
        <authorList>
            <person name="Hillmann F."/>
            <person name="Forbes G."/>
            <person name="Novohradska S."/>
            <person name="Ferling I."/>
            <person name="Riege K."/>
            <person name="Groth M."/>
            <person name="Westermann M."/>
            <person name="Marz M."/>
            <person name="Spaller T."/>
            <person name="Winckler T."/>
            <person name="Schaap P."/>
            <person name="Glockner G."/>
        </authorList>
    </citation>
    <scope>NUCLEOTIDE SEQUENCE [LARGE SCALE GENOMIC DNA]</scope>
    <source>
        <strain evidence="1 2">Jena</strain>
    </source>
</reference>
<dbReference type="AlphaFoldDB" id="A0A2P6NA24"/>
<dbReference type="CDD" id="cd00586">
    <property type="entry name" value="4HBT"/>
    <property type="match status" value="1"/>
</dbReference>
<dbReference type="Gene3D" id="3.10.129.10">
    <property type="entry name" value="Hotdog Thioesterase"/>
    <property type="match status" value="1"/>
</dbReference>
<evidence type="ECO:0000313" key="1">
    <source>
        <dbReference type="EMBL" id="PRP80805.1"/>
    </source>
</evidence>
<dbReference type="PANTHER" id="PTHR12475:SF4">
    <property type="entry name" value="PROTEIN THEM6"/>
    <property type="match status" value="1"/>
</dbReference>
<organism evidence="1 2">
    <name type="scientific">Planoprotostelium fungivorum</name>
    <dbReference type="NCBI Taxonomy" id="1890364"/>
    <lineage>
        <taxon>Eukaryota</taxon>
        <taxon>Amoebozoa</taxon>
        <taxon>Evosea</taxon>
        <taxon>Variosea</taxon>
        <taxon>Cavosteliida</taxon>
        <taxon>Cavosteliaceae</taxon>
        <taxon>Planoprotostelium</taxon>
    </lineage>
</organism>
<evidence type="ECO:0000313" key="2">
    <source>
        <dbReference type="Proteomes" id="UP000241769"/>
    </source>
</evidence>
<protein>
    <recommendedName>
        <fullName evidence="3">Thioesterase</fullName>
    </recommendedName>
</protein>
<keyword evidence="2" id="KW-1185">Reference proteome</keyword>
<comment type="caution">
    <text evidence="1">The sequence shown here is derived from an EMBL/GenBank/DDBJ whole genome shotgun (WGS) entry which is preliminary data.</text>
</comment>
<dbReference type="PANTHER" id="PTHR12475">
    <property type="match status" value="1"/>
</dbReference>
<dbReference type="OrthoDB" id="265761at2759"/>
<dbReference type="InterPro" id="IPR029069">
    <property type="entry name" value="HotDog_dom_sf"/>
</dbReference>
<dbReference type="InterPro" id="IPR051490">
    <property type="entry name" value="THEM6_lcsJ_thioesterase"/>
</dbReference>
<evidence type="ECO:0008006" key="3">
    <source>
        <dbReference type="Google" id="ProtNLM"/>
    </source>
</evidence>
<dbReference type="InParanoid" id="A0A2P6NA24"/>
<name>A0A2P6NA24_9EUKA</name>